<dbReference type="PANTHER" id="PTHR46268:SF6">
    <property type="entry name" value="UNIVERSAL STRESS PROTEIN UP12"/>
    <property type="match status" value="1"/>
</dbReference>
<evidence type="ECO:0000313" key="3">
    <source>
        <dbReference type="EMBL" id="SHK75218.1"/>
    </source>
</evidence>
<feature type="domain" description="UspA" evidence="2">
    <location>
        <begin position="19"/>
        <end position="142"/>
    </location>
</feature>
<evidence type="ECO:0000256" key="1">
    <source>
        <dbReference type="ARBA" id="ARBA00008791"/>
    </source>
</evidence>
<gene>
    <name evidence="3" type="ORF">SAMN05443637_111136</name>
</gene>
<comment type="similarity">
    <text evidence="1">Belongs to the universal stress protein A family.</text>
</comment>
<name>A0A1M6V1A3_PSETH</name>
<dbReference type="Proteomes" id="UP000184363">
    <property type="component" value="Unassembled WGS sequence"/>
</dbReference>
<sequence>MERESQGAGEPDAAGALGVVVGVDGSAASSRAVQWAAAEAQLRGLPLQILHAAPYAVDGAGPGRDRAREVLEDAAKLARRRAPGTWITTRCALQPPVPALGAAAARAELLVLGGTERSNSEPTESVGLRVIETAECPVVIVHGRTRTADDDRPIVAGIDSLDPSTPLVADVLAAAAAAARRHKCLLVVLHAGTTTDVDAEAVMGWFDVVHPNLEVRWQMTAGHPTTALLDAARSARLLVIGARGRSAPVRVRMGTTCREVLRRATAPVEVVPGPLPDHRFAETVPEFSPTAADPHDRAQLW</sequence>
<dbReference type="InterPro" id="IPR006015">
    <property type="entry name" value="Universal_stress_UspA"/>
</dbReference>
<reference evidence="3 4" key="1">
    <citation type="submission" date="2016-11" db="EMBL/GenBank/DDBJ databases">
        <authorList>
            <person name="Jaros S."/>
            <person name="Januszkiewicz K."/>
            <person name="Wedrychowicz H."/>
        </authorList>
    </citation>
    <scope>NUCLEOTIDE SEQUENCE [LARGE SCALE GENOMIC DNA]</scope>
    <source>
        <strain evidence="3 4">DSM 43832</strain>
    </source>
</reference>
<dbReference type="InterPro" id="IPR006016">
    <property type="entry name" value="UspA"/>
</dbReference>
<dbReference type="Gene3D" id="3.40.50.620">
    <property type="entry name" value="HUPs"/>
    <property type="match status" value="2"/>
</dbReference>
<dbReference type="OrthoDB" id="3572077at2"/>
<organism evidence="3 4">
    <name type="scientific">Pseudonocardia thermophila</name>
    <dbReference type="NCBI Taxonomy" id="1848"/>
    <lineage>
        <taxon>Bacteria</taxon>
        <taxon>Bacillati</taxon>
        <taxon>Actinomycetota</taxon>
        <taxon>Actinomycetes</taxon>
        <taxon>Pseudonocardiales</taxon>
        <taxon>Pseudonocardiaceae</taxon>
        <taxon>Pseudonocardia</taxon>
    </lineage>
</organism>
<protein>
    <submittedName>
        <fullName evidence="3">Nucleotide-binding universal stress protein, UspA family</fullName>
    </submittedName>
</protein>
<evidence type="ECO:0000259" key="2">
    <source>
        <dbReference type="Pfam" id="PF00582"/>
    </source>
</evidence>
<dbReference type="PANTHER" id="PTHR46268">
    <property type="entry name" value="STRESS RESPONSE PROTEIN NHAX"/>
    <property type="match status" value="1"/>
</dbReference>
<dbReference type="InterPro" id="IPR014729">
    <property type="entry name" value="Rossmann-like_a/b/a_fold"/>
</dbReference>
<dbReference type="EMBL" id="FRAP01000011">
    <property type="protein sequence ID" value="SHK75218.1"/>
    <property type="molecule type" value="Genomic_DNA"/>
</dbReference>
<dbReference type="PRINTS" id="PR01438">
    <property type="entry name" value="UNVRSLSTRESS"/>
</dbReference>
<proteinExistence type="inferred from homology"/>
<evidence type="ECO:0000313" key="4">
    <source>
        <dbReference type="Proteomes" id="UP000184363"/>
    </source>
</evidence>
<accession>A0A1M6V1A3</accession>
<dbReference type="STRING" id="1848.SAMN05443637_111136"/>
<dbReference type="RefSeq" id="WP_073457844.1">
    <property type="nucleotide sequence ID" value="NZ_CALGVN010000059.1"/>
</dbReference>
<dbReference type="Pfam" id="PF00582">
    <property type="entry name" value="Usp"/>
    <property type="match status" value="2"/>
</dbReference>
<keyword evidence="4" id="KW-1185">Reference proteome</keyword>
<feature type="domain" description="UspA" evidence="2">
    <location>
        <begin position="214"/>
        <end position="272"/>
    </location>
</feature>
<dbReference type="SUPFAM" id="SSF52402">
    <property type="entry name" value="Adenine nucleotide alpha hydrolases-like"/>
    <property type="match status" value="2"/>
</dbReference>
<dbReference type="AlphaFoldDB" id="A0A1M6V1A3"/>